<accession>A0A939T3Y1</accession>
<gene>
    <name evidence="4" type="ORF">J4573_16795</name>
</gene>
<protein>
    <recommendedName>
        <fullName evidence="2">Anti-sigma factor antagonist</fullName>
    </recommendedName>
</protein>
<proteinExistence type="inferred from homology"/>
<dbReference type="PANTHER" id="PTHR33495">
    <property type="entry name" value="ANTI-SIGMA FACTOR ANTAGONIST TM_1081-RELATED-RELATED"/>
    <property type="match status" value="1"/>
</dbReference>
<dbReference type="AlphaFoldDB" id="A0A939T3Y1"/>
<dbReference type="PANTHER" id="PTHR33495:SF14">
    <property type="entry name" value="ANTI-SIGMA FACTOR ANTAGONIST"/>
    <property type="match status" value="1"/>
</dbReference>
<dbReference type="RefSeq" id="WP_208256424.1">
    <property type="nucleotide sequence ID" value="NZ_JAGEOJ010000006.1"/>
</dbReference>
<evidence type="ECO:0000313" key="5">
    <source>
        <dbReference type="Proteomes" id="UP000669179"/>
    </source>
</evidence>
<name>A0A939T3Y1_9ACTN</name>
<dbReference type="InterPro" id="IPR003658">
    <property type="entry name" value="Anti-sigma_ant"/>
</dbReference>
<dbReference type="CDD" id="cd07043">
    <property type="entry name" value="STAS_anti-anti-sigma_factors"/>
    <property type="match status" value="1"/>
</dbReference>
<dbReference type="Proteomes" id="UP000669179">
    <property type="component" value="Unassembled WGS sequence"/>
</dbReference>
<dbReference type="GO" id="GO:0043856">
    <property type="term" value="F:anti-sigma factor antagonist activity"/>
    <property type="evidence" value="ECO:0007669"/>
    <property type="project" value="InterPro"/>
</dbReference>
<keyword evidence="5" id="KW-1185">Reference proteome</keyword>
<feature type="domain" description="STAS" evidence="3">
    <location>
        <begin position="3"/>
        <end position="106"/>
    </location>
</feature>
<dbReference type="NCBIfam" id="TIGR00377">
    <property type="entry name" value="ant_ant_sig"/>
    <property type="match status" value="1"/>
</dbReference>
<dbReference type="InterPro" id="IPR002645">
    <property type="entry name" value="STAS_dom"/>
</dbReference>
<evidence type="ECO:0000256" key="2">
    <source>
        <dbReference type="RuleBase" id="RU003749"/>
    </source>
</evidence>
<sequence>MNLKANMTIDDGVATIRLVGELDRNSAPRLNDLIIEAADHTVERLVLLMAECTYMSSAGLRCLVFAHQKLPHGVEILLIGTRPEVAETIRLTGFDRSIVMQETVEG</sequence>
<organism evidence="4 5">
    <name type="scientific">Actinomadura barringtoniae</name>
    <dbReference type="NCBI Taxonomy" id="1427535"/>
    <lineage>
        <taxon>Bacteria</taxon>
        <taxon>Bacillati</taxon>
        <taxon>Actinomycetota</taxon>
        <taxon>Actinomycetes</taxon>
        <taxon>Streptosporangiales</taxon>
        <taxon>Thermomonosporaceae</taxon>
        <taxon>Actinomadura</taxon>
    </lineage>
</organism>
<comment type="similarity">
    <text evidence="1 2">Belongs to the anti-sigma-factor antagonist family.</text>
</comment>
<dbReference type="InterPro" id="IPR036513">
    <property type="entry name" value="STAS_dom_sf"/>
</dbReference>
<reference evidence="4" key="1">
    <citation type="submission" date="2021-03" db="EMBL/GenBank/DDBJ databases">
        <authorList>
            <person name="Kanchanasin P."/>
            <person name="Saeng-In P."/>
            <person name="Phongsopitanun W."/>
            <person name="Yuki M."/>
            <person name="Kudo T."/>
            <person name="Ohkuma M."/>
            <person name="Tanasupawat S."/>
        </authorList>
    </citation>
    <scope>NUCLEOTIDE SEQUENCE</scope>
    <source>
        <strain evidence="4">GKU 128</strain>
    </source>
</reference>
<dbReference type="SUPFAM" id="SSF52091">
    <property type="entry name" value="SpoIIaa-like"/>
    <property type="match status" value="1"/>
</dbReference>
<dbReference type="EMBL" id="JAGEOJ010000006">
    <property type="protein sequence ID" value="MBO2448763.1"/>
    <property type="molecule type" value="Genomic_DNA"/>
</dbReference>
<evidence type="ECO:0000256" key="1">
    <source>
        <dbReference type="ARBA" id="ARBA00009013"/>
    </source>
</evidence>
<evidence type="ECO:0000313" key="4">
    <source>
        <dbReference type="EMBL" id="MBO2448763.1"/>
    </source>
</evidence>
<dbReference type="Gene3D" id="3.30.750.24">
    <property type="entry name" value="STAS domain"/>
    <property type="match status" value="1"/>
</dbReference>
<dbReference type="Pfam" id="PF01740">
    <property type="entry name" value="STAS"/>
    <property type="match status" value="1"/>
</dbReference>
<dbReference type="PROSITE" id="PS50801">
    <property type="entry name" value="STAS"/>
    <property type="match status" value="1"/>
</dbReference>
<comment type="caution">
    <text evidence="4">The sequence shown here is derived from an EMBL/GenBank/DDBJ whole genome shotgun (WGS) entry which is preliminary data.</text>
</comment>
<evidence type="ECO:0000259" key="3">
    <source>
        <dbReference type="PROSITE" id="PS50801"/>
    </source>
</evidence>